<dbReference type="AlphaFoldDB" id="K3WEC6"/>
<dbReference type="InterPro" id="IPR012337">
    <property type="entry name" value="RNaseH-like_sf"/>
</dbReference>
<accession>K3WEC6</accession>
<dbReference type="InParanoid" id="K3WEC6"/>
<dbReference type="Proteomes" id="UP000019132">
    <property type="component" value="Unassembled WGS sequence"/>
</dbReference>
<sequence length="655" mass="72773">MSIPAHGKQLAKIKDEYVGVTLAINSWISKYQKTNFTLFSLVNALGEASAWDLVDLGMEEPTSEVFAEKVKMVLMTLYEQGVQVINIVADTTNGYAAARFAVSSMESSNHDIPVLPCFSHFLSLLLGVVLTVSSVYVETMGDVIEIVQMFSNQRVLKVLRRECGDQDASLVLPAKDNWYSFIECIDSVRQYEDMIKIIASKVLAAASSSPALSSTSTSAAHFHGANSGAPGGVVRPARKDSAGNTVDDLAETRLSPSVLRAIQNPEFWENVVSLSELMSPIKETHKIMSSGSVSQFSVSDVFYQFGRMHQQYGIIISDWEENTIGRRTMEHVRFLQGTVNKMWKLYDQPLMFLSYILNYNLVYPHLSLNHPSLQWLSIGKYAKEYFRRWFCSASPSRGNIAGAGTRIHAFSEDTASRFLEDILAYKERKYPFDTESVCEIENPRSFYLLVSDSNPLMHMFGSRLFSLATTVPPLADVVQGNSFLPSAVSSVAPREVMLSVLQMKLFAQTAVRPSKDLLAFIHGSKGKATGDVNSHATAHLGSDAVPDAATSASVSPASSRGAIHHQQTSKSVNLDCGMDARACVNIWNKKQWLRLAKEWQVHWEKETDIDELLRNLALLDPGLFRFSPNLSLDQIFKDKLPSRLPQDREEAVVDV</sequence>
<dbReference type="EMBL" id="GL376603">
    <property type="status" value="NOT_ANNOTATED_CDS"/>
    <property type="molecule type" value="Genomic_DNA"/>
</dbReference>
<evidence type="ECO:0000256" key="1">
    <source>
        <dbReference type="SAM" id="MobiDB-lite"/>
    </source>
</evidence>
<reference evidence="3" key="1">
    <citation type="journal article" date="2010" name="Genome Biol.">
        <title>Genome sequence of the necrotrophic plant pathogen Pythium ultimum reveals original pathogenicity mechanisms and effector repertoire.</title>
        <authorList>
            <person name="Levesque C.A."/>
            <person name="Brouwer H."/>
            <person name="Cano L."/>
            <person name="Hamilton J.P."/>
            <person name="Holt C."/>
            <person name="Huitema E."/>
            <person name="Raffaele S."/>
            <person name="Robideau G.P."/>
            <person name="Thines M."/>
            <person name="Win J."/>
            <person name="Zerillo M.M."/>
            <person name="Beakes G.W."/>
            <person name="Boore J.L."/>
            <person name="Busam D."/>
            <person name="Dumas B."/>
            <person name="Ferriera S."/>
            <person name="Fuerstenberg S.I."/>
            <person name="Gachon C.M."/>
            <person name="Gaulin E."/>
            <person name="Govers F."/>
            <person name="Grenville-Briggs L."/>
            <person name="Horner N."/>
            <person name="Hostetler J."/>
            <person name="Jiang R.H."/>
            <person name="Johnson J."/>
            <person name="Krajaejun T."/>
            <person name="Lin H."/>
            <person name="Meijer H.J."/>
            <person name="Moore B."/>
            <person name="Morris P."/>
            <person name="Phuntmart V."/>
            <person name="Puiu D."/>
            <person name="Shetty J."/>
            <person name="Stajich J.E."/>
            <person name="Tripathy S."/>
            <person name="Wawra S."/>
            <person name="van West P."/>
            <person name="Whitty B.R."/>
            <person name="Coutinho P.M."/>
            <person name="Henrissat B."/>
            <person name="Martin F."/>
            <person name="Thomas P.D."/>
            <person name="Tyler B.M."/>
            <person name="De Vries R.P."/>
            <person name="Kamoun S."/>
            <person name="Yandell M."/>
            <person name="Tisserat N."/>
            <person name="Buell C.R."/>
        </authorList>
    </citation>
    <scope>NUCLEOTIDE SEQUENCE</scope>
    <source>
        <strain evidence="3">DAOM:BR144</strain>
    </source>
</reference>
<protein>
    <recommendedName>
        <fullName evidence="4">DUF659 domain-containing protein</fullName>
    </recommendedName>
</protein>
<dbReference type="VEuPathDB" id="FungiDB:PYU1_G003308"/>
<reference evidence="3" key="2">
    <citation type="submission" date="2010-04" db="EMBL/GenBank/DDBJ databases">
        <authorList>
            <person name="Buell R."/>
            <person name="Hamilton J."/>
            <person name="Hostetler J."/>
        </authorList>
    </citation>
    <scope>NUCLEOTIDE SEQUENCE [LARGE SCALE GENOMIC DNA]</scope>
    <source>
        <strain evidence="3">DAOM:BR144</strain>
    </source>
</reference>
<name>K3WEC6_GLOUD</name>
<evidence type="ECO:0008006" key="4">
    <source>
        <dbReference type="Google" id="ProtNLM"/>
    </source>
</evidence>
<proteinExistence type="predicted"/>
<evidence type="ECO:0000313" key="2">
    <source>
        <dbReference type="EnsemblProtists" id="PYU1_T003317"/>
    </source>
</evidence>
<organism evidence="2 3">
    <name type="scientific">Globisporangium ultimum (strain ATCC 200006 / CBS 805.95 / DAOM BR144)</name>
    <name type="common">Pythium ultimum</name>
    <dbReference type="NCBI Taxonomy" id="431595"/>
    <lineage>
        <taxon>Eukaryota</taxon>
        <taxon>Sar</taxon>
        <taxon>Stramenopiles</taxon>
        <taxon>Oomycota</taxon>
        <taxon>Peronosporomycetes</taxon>
        <taxon>Pythiales</taxon>
        <taxon>Pythiaceae</taxon>
        <taxon>Globisporangium</taxon>
    </lineage>
</organism>
<evidence type="ECO:0000313" key="3">
    <source>
        <dbReference type="Proteomes" id="UP000019132"/>
    </source>
</evidence>
<dbReference type="HOGENOM" id="CLU_008939_0_0_1"/>
<keyword evidence="3" id="KW-1185">Reference proteome</keyword>
<reference evidence="2" key="3">
    <citation type="submission" date="2015-02" db="UniProtKB">
        <authorList>
            <consortium name="EnsemblProtists"/>
        </authorList>
    </citation>
    <scope>IDENTIFICATION</scope>
    <source>
        <strain evidence="2">DAOM BR144</strain>
    </source>
</reference>
<feature type="region of interest" description="Disordered" evidence="1">
    <location>
        <begin position="224"/>
        <end position="246"/>
    </location>
</feature>
<dbReference type="EnsemblProtists" id="PYU1_T003317">
    <property type="protein sequence ID" value="PYU1_T003317"/>
    <property type="gene ID" value="PYU1_G003308"/>
</dbReference>
<dbReference type="OMA" id="PSHPAWQ"/>
<dbReference type="SUPFAM" id="SSF53098">
    <property type="entry name" value="Ribonuclease H-like"/>
    <property type="match status" value="1"/>
</dbReference>
<dbReference type="eggNOG" id="ENOG502RT20">
    <property type="taxonomic scope" value="Eukaryota"/>
</dbReference>